<reference evidence="1" key="2">
    <citation type="submission" date="2020-05" db="UniProtKB">
        <authorList>
            <consortium name="EnsemblMetazoa"/>
        </authorList>
    </citation>
    <scope>IDENTIFICATION</scope>
    <source>
        <strain evidence="1">IAEA</strain>
    </source>
</reference>
<organism evidence="1 2">
    <name type="scientific">Glossina brevipalpis</name>
    <dbReference type="NCBI Taxonomy" id="37001"/>
    <lineage>
        <taxon>Eukaryota</taxon>
        <taxon>Metazoa</taxon>
        <taxon>Ecdysozoa</taxon>
        <taxon>Arthropoda</taxon>
        <taxon>Hexapoda</taxon>
        <taxon>Insecta</taxon>
        <taxon>Pterygota</taxon>
        <taxon>Neoptera</taxon>
        <taxon>Endopterygota</taxon>
        <taxon>Diptera</taxon>
        <taxon>Brachycera</taxon>
        <taxon>Muscomorpha</taxon>
        <taxon>Hippoboscoidea</taxon>
        <taxon>Glossinidae</taxon>
        <taxon>Glossina</taxon>
    </lineage>
</organism>
<proteinExistence type="predicted"/>
<dbReference type="Proteomes" id="UP000091820">
    <property type="component" value="Unassembled WGS sequence"/>
</dbReference>
<sequence length="164" mass="19469">MCQIPYEVQIQSALYRFIPDSHSFNDCTDKPELANFSKFMDNSELAIYYGNEELYINGSVVIVEDLKSDDRLMFYGELKKLILKTWLPTRFPVVILDFCKAMMDVNSLVYKYWTQNVLEEDRQCPENGVRYRLEPFFTKLEWDSFVNMEGRYKVVCNPIHEARN</sequence>
<dbReference type="SMART" id="SM00675">
    <property type="entry name" value="DM11"/>
    <property type="match status" value="1"/>
</dbReference>
<protein>
    <submittedName>
        <fullName evidence="1">Uncharacterized protein</fullName>
    </submittedName>
</protein>
<keyword evidence="2" id="KW-1185">Reference proteome</keyword>
<evidence type="ECO:0000313" key="2">
    <source>
        <dbReference type="Proteomes" id="UP000091820"/>
    </source>
</evidence>
<reference evidence="2" key="1">
    <citation type="submission" date="2014-03" db="EMBL/GenBank/DDBJ databases">
        <authorList>
            <person name="Aksoy S."/>
            <person name="Warren W."/>
            <person name="Wilson R.K."/>
        </authorList>
    </citation>
    <scope>NUCLEOTIDE SEQUENCE [LARGE SCALE GENOMIC DNA]</scope>
    <source>
        <strain evidence="2">IAEA</strain>
    </source>
</reference>
<name>A0A1A9WH90_9MUSC</name>
<dbReference type="EnsemblMetazoa" id="GBRI019652-RA">
    <property type="protein sequence ID" value="GBRI019652-PA"/>
    <property type="gene ID" value="GBRI019652"/>
</dbReference>
<evidence type="ECO:0000313" key="1">
    <source>
        <dbReference type="EnsemblMetazoa" id="GBRI019652-PA"/>
    </source>
</evidence>
<dbReference type="InterPro" id="IPR006601">
    <property type="entry name" value="Uncharacterised_DM11_DROME"/>
</dbReference>
<accession>A0A1A9WH90</accession>
<dbReference type="VEuPathDB" id="VectorBase:GBRI019652"/>
<dbReference type="AlphaFoldDB" id="A0A1A9WH90"/>